<organism evidence="2 3">
    <name type="scientific">Kingdonia uniflora</name>
    <dbReference type="NCBI Taxonomy" id="39325"/>
    <lineage>
        <taxon>Eukaryota</taxon>
        <taxon>Viridiplantae</taxon>
        <taxon>Streptophyta</taxon>
        <taxon>Embryophyta</taxon>
        <taxon>Tracheophyta</taxon>
        <taxon>Spermatophyta</taxon>
        <taxon>Magnoliopsida</taxon>
        <taxon>Ranunculales</taxon>
        <taxon>Circaeasteraceae</taxon>
        <taxon>Kingdonia</taxon>
    </lineage>
</organism>
<accession>A0A7J7MWF8</accession>
<feature type="compositionally biased region" description="Polar residues" evidence="1">
    <location>
        <begin position="59"/>
        <end position="74"/>
    </location>
</feature>
<dbReference type="OrthoDB" id="778084at2759"/>
<comment type="caution">
    <text evidence="2">The sequence shown here is derived from an EMBL/GenBank/DDBJ whole genome shotgun (WGS) entry which is preliminary data.</text>
</comment>
<proteinExistence type="predicted"/>
<evidence type="ECO:0000256" key="1">
    <source>
        <dbReference type="SAM" id="MobiDB-lite"/>
    </source>
</evidence>
<dbReference type="EMBL" id="JACGCM010001204">
    <property type="protein sequence ID" value="KAF6159122.1"/>
    <property type="molecule type" value="Genomic_DNA"/>
</dbReference>
<protein>
    <submittedName>
        <fullName evidence="2">Uncharacterized protein</fullName>
    </submittedName>
</protein>
<evidence type="ECO:0000313" key="3">
    <source>
        <dbReference type="Proteomes" id="UP000541444"/>
    </source>
</evidence>
<feature type="non-terminal residue" evidence="2">
    <location>
        <position position="211"/>
    </location>
</feature>
<sequence length="211" mass="23227">KKNIDHKCEDNPKKRKHDTEHLEKSSLTEEHGQPASIVNLCDSSSDSPQNSSKRRKQNMPPSSGCHNQSTTPTTTVLRIRLPLQKQKTSPTEIPAASNDQLCSTPARDKKIEVALTTHSREQSFSAVIPQASKGQIYSTSGRDKNIELASVPLLMKKQSSSTVIPRDSKEQLCSTSGIEKCIVLFFSPSHPILKSTLCPQDTTESLSFLTS</sequence>
<evidence type="ECO:0000313" key="2">
    <source>
        <dbReference type="EMBL" id="KAF6159122.1"/>
    </source>
</evidence>
<feature type="region of interest" description="Disordered" evidence="1">
    <location>
        <begin position="1"/>
        <end position="74"/>
    </location>
</feature>
<name>A0A7J7MWF8_9MAGN</name>
<feature type="compositionally biased region" description="Basic and acidic residues" evidence="1">
    <location>
        <begin position="1"/>
        <end position="32"/>
    </location>
</feature>
<keyword evidence="3" id="KW-1185">Reference proteome</keyword>
<dbReference type="AlphaFoldDB" id="A0A7J7MWF8"/>
<reference evidence="2 3" key="1">
    <citation type="journal article" date="2020" name="IScience">
        <title>Genome Sequencing of the Endangered Kingdonia uniflora (Circaeasteraceae, Ranunculales) Reveals Potential Mechanisms of Evolutionary Specialization.</title>
        <authorList>
            <person name="Sun Y."/>
            <person name="Deng T."/>
            <person name="Zhang A."/>
            <person name="Moore M.J."/>
            <person name="Landis J.B."/>
            <person name="Lin N."/>
            <person name="Zhang H."/>
            <person name="Zhang X."/>
            <person name="Huang J."/>
            <person name="Zhang X."/>
            <person name="Sun H."/>
            <person name="Wang H."/>
        </authorList>
    </citation>
    <scope>NUCLEOTIDE SEQUENCE [LARGE SCALE GENOMIC DNA]</scope>
    <source>
        <strain evidence="2">TB1705</strain>
        <tissue evidence="2">Leaf</tissue>
    </source>
</reference>
<dbReference type="Proteomes" id="UP000541444">
    <property type="component" value="Unassembled WGS sequence"/>
</dbReference>
<gene>
    <name evidence="2" type="ORF">GIB67_032739</name>
</gene>